<keyword evidence="3" id="KW-1185">Reference proteome</keyword>
<dbReference type="RefSeq" id="WP_121978366.1">
    <property type="nucleotide sequence ID" value="NZ_JBHTLH010000006.1"/>
</dbReference>
<dbReference type="Proteomes" id="UP001597156">
    <property type="component" value="Unassembled WGS sequence"/>
</dbReference>
<evidence type="ECO:0000256" key="1">
    <source>
        <dbReference type="SAM" id="Phobius"/>
    </source>
</evidence>
<feature type="transmembrane region" description="Helical" evidence="1">
    <location>
        <begin position="30"/>
        <end position="54"/>
    </location>
</feature>
<keyword evidence="1" id="KW-1133">Transmembrane helix</keyword>
<organism evidence="2 3">
    <name type="scientific">Lentilactobacillus raoultii</name>
    <dbReference type="NCBI Taxonomy" id="1987503"/>
    <lineage>
        <taxon>Bacteria</taxon>
        <taxon>Bacillati</taxon>
        <taxon>Bacillota</taxon>
        <taxon>Bacilli</taxon>
        <taxon>Lactobacillales</taxon>
        <taxon>Lactobacillaceae</taxon>
        <taxon>Lentilactobacillus</taxon>
    </lineage>
</organism>
<accession>A0ABW3PHH8</accession>
<proteinExistence type="predicted"/>
<sequence length="145" mass="17210">MPFYKKASRFICQSMVMIGLIYFFNADSNMHFVFTLNAWNLWLIGSWLSQLVLVNQKQFFLHNRSLPTRGMAKLKNEEITTINPQNQSLFNHRKQRLSQELFYLELHDDQWGLVINIGMSLVYGLFGPIILVINYLKHRYLVHRS</sequence>
<comment type="caution">
    <text evidence="2">The sequence shown here is derived from an EMBL/GenBank/DDBJ whole genome shotgun (WGS) entry which is preliminary data.</text>
</comment>
<keyword evidence="1" id="KW-0472">Membrane</keyword>
<name>A0ABW3PHH8_9LACO</name>
<feature type="transmembrane region" description="Helical" evidence="1">
    <location>
        <begin position="113"/>
        <end position="136"/>
    </location>
</feature>
<keyword evidence="1" id="KW-0812">Transmembrane</keyword>
<evidence type="ECO:0000313" key="3">
    <source>
        <dbReference type="Proteomes" id="UP001597156"/>
    </source>
</evidence>
<gene>
    <name evidence="2" type="ORF">ACFQ22_02605</name>
</gene>
<dbReference type="EMBL" id="JBHTLH010000006">
    <property type="protein sequence ID" value="MFD1124255.1"/>
    <property type="molecule type" value="Genomic_DNA"/>
</dbReference>
<protein>
    <submittedName>
        <fullName evidence="2">Uncharacterized protein</fullName>
    </submittedName>
</protein>
<evidence type="ECO:0000313" key="2">
    <source>
        <dbReference type="EMBL" id="MFD1124255.1"/>
    </source>
</evidence>
<reference evidence="3" key="1">
    <citation type="journal article" date="2019" name="Int. J. Syst. Evol. Microbiol.">
        <title>The Global Catalogue of Microorganisms (GCM) 10K type strain sequencing project: providing services to taxonomists for standard genome sequencing and annotation.</title>
        <authorList>
            <consortium name="The Broad Institute Genomics Platform"/>
            <consortium name="The Broad Institute Genome Sequencing Center for Infectious Disease"/>
            <person name="Wu L."/>
            <person name="Ma J."/>
        </authorList>
    </citation>
    <scope>NUCLEOTIDE SEQUENCE [LARGE SCALE GENOMIC DNA]</scope>
    <source>
        <strain evidence="3">CCUG 71848</strain>
    </source>
</reference>